<proteinExistence type="predicted"/>
<protein>
    <submittedName>
        <fullName evidence="1">Uncharacterized protein</fullName>
    </submittedName>
</protein>
<evidence type="ECO:0000313" key="2">
    <source>
        <dbReference type="Proteomes" id="UP001185135"/>
    </source>
</evidence>
<organism evidence="1 2">
    <name type="scientific">Pandoravirus kuranda</name>
    <dbReference type="NCBI Taxonomy" id="3019033"/>
    <lineage>
        <taxon>Viruses</taxon>
        <taxon>Pandoravirus</taxon>
    </lineage>
</organism>
<accession>A0AA95EEF9</accession>
<name>A0AA95EEF9_9VIRU</name>
<sequence>MEQVTGTPEDGRSTLRMWRHTTEHALAEALLACLTPDGKPDAAALEKQEEAFNAQMARDMVALAIERRNGLDALDHVVEVAIIDRLDYKEIASWWVRGPDETGGEDNTVNDVDCIDAIVGAIATRARDPRARLVVTDRTLYDDDDHGTCAPWIVSCATMLPGYSHALGTSDVPRDAHGPAPIDAHYCVGALALARYLVDVSATRLKEHGHIDADTPWTCGSLPLCDPITVLLGGFIGMIEAVYDTPVIYHALGIARCEYDLVRRAVPLCMAVDDVDGDRGAA</sequence>
<dbReference type="Proteomes" id="UP001185135">
    <property type="component" value="Segment"/>
</dbReference>
<dbReference type="EMBL" id="ON887157">
    <property type="protein sequence ID" value="WBR14537.1"/>
    <property type="molecule type" value="Genomic_DNA"/>
</dbReference>
<evidence type="ECO:0000313" key="1">
    <source>
        <dbReference type="EMBL" id="WBR14537.1"/>
    </source>
</evidence>
<gene>
    <name evidence="1" type="ORF">pkur_cds_362</name>
</gene>
<reference evidence="1" key="1">
    <citation type="submission" date="2022-06" db="EMBL/GenBank/DDBJ databases">
        <authorList>
            <person name="Legendre M."/>
            <person name="Claverie J.-M."/>
            <person name="Alempic J.-M."/>
            <person name="Abergel C."/>
        </authorList>
    </citation>
    <scope>NUCLEOTIDE SEQUENCE</scope>
    <source>
        <strain evidence="1">Kuranda</strain>
    </source>
</reference>